<evidence type="ECO:0000256" key="2">
    <source>
        <dbReference type="SAM" id="MobiDB-lite"/>
    </source>
</evidence>
<dbReference type="InterPro" id="IPR009785">
    <property type="entry name" value="Prophage_Lj928_Orf309"/>
</dbReference>
<sequence length="331" mass="38667">MSEISVAFEPAKIEVLDREKFEEQINSIAEANSNRVVTAETLKDDKSTRAELRKLYKSLNDEKIRIKKEYNKPLTEFETWFKKAVAVLDKAIGQIDEGVKEVEFKQKEERKEIVRAELHELTKDLELDSRIFEVMVEDWAKASNFSDYKPKKTLQDSMSYAVEQERLKQEEIKKNKKNISNFAFISGISDTPYIRMYDDGKEVSEILEIMNEDIAKEKARKEAEETQQLKSEQEAEAKRKNEEQERQELATQQLEKDFNGHTFVSIACGNISENVPEQDVEVVRTSKDSEKRYRATIEIEFESLEAKDRWKRCMVANGFGEFKAIDFKEIK</sequence>
<evidence type="ECO:0000256" key="1">
    <source>
        <dbReference type="SAM" id="Coils"/>
    </source>
</evidence>
<reference evidence="3" key="1">
    <citation type="submission" date="2023-03" db="EMBL/GenBank/DDBJ databases">
        <authorList>
            <person name="Shen W."/>
            <person name="Cai J."/>
        </authorList>
    </citation>
    <scope>NUCLEOTIDE SEQUENCE</scope>
    <source>
        <strain evidence="3">P86-2</strain>
    </source>
</reference>
<feature type="compositionally biased region" description="Basic and acidic residues" evidence="2">
    <location>
        <begin position="231"/>
        <end position="247"/>
    </location>
</feature>
<keyword evidence="1" id="KW-0175">Coiled coil</keyword>
<organism evidence="3 4">
    <name type="scientific">Lactococcus petauri</name>
    <dbReference type="NCBI Taxonomy" id="1940789"/>
    <lineage>
        <taxon>Bacteria</taxon>
        <taxon>Bacillati</taxon>
        <taxon>Bacillota</taxon>
        <taxon>Bacilli</taxon>
        <taxon>Lactobacillales</taxon>
        <taxon>Streptococcaceae</taxon>
        <taxon>Lactococcus</taxon>
    </lineage>
</organism>
<accession>A0AAJ2MKJ9</accession>
<dbReference type="AlphaFoldDB" id="A0AAJ2MKJ9"/>
<comment type="caution">
    <text evidence="3">The sequence shown here is derived from an EMBL/GenBank/DDBJ whole genome shotgun (WGS) entry which is preliminary data.</text>
</comment>
<dbReference type="Pfam" id="PF07083">
    <property type="entry name" value="DUF1351"/>
    <property type="match status" value="1"/>
</dbReference>
<evidence type="ECO:0000313" key="4">
    <source>
        <dbReference type="Proteomes" id="UP001262817"/>
    </source>
</evidence>
<proteinExistence type="predicted"/>
<gene>
    <name evidence="3" type="ORF">P7D17_08625</name>
</gene>
<feature type="coiled-coil region" evidence="1">
    <location>
        <begin position="42"/>
        <end position="69"/>
    </location>
</feature>
<evidence type="ECO:0000313" key="3">
    <source>
        <dbReference type="EMBL" id="MDT2584162.1"/>
    </source>
</evidence>
<dbReference type="RefSeq" id="WP_311843064.1">
    <property type="nucleotide sequence ID" value="NZ_JARPXR010000009.1"/>
</dbReference>
<name>A0AAJ2MKJ9_9LACT</name>
<dbReference type="Proteomes" id="UP001262817">
    <property type="component" value="Unassembled WGS sequence"/>
</dbReference>
<dbReference type="EMBL" id="JARPXR010000009">
    <property type="protein sequence ID" value="MDT2584162.1"/>
    <property type="molecule type" value="Genomic_DNA"/>
</dbReference>
<feature type="region of interest" description="Disordered" evidence="2">
    <location>
        <begin position="225"/>
        <end position="247"/>
    </location>
</feature>
<protein>
    <submittedName>
        <fullName evidence="3">DUF1351 domain-containing protein</fullName>
    </submittedName>
</protein>